<evidence type="ECO:0000313" key="3">
    <source>
        <dbReference type="Proteomes" id="UP000694404"/>
    </source>
</evidence>
<organism evidence="2 3">
    <name type="scientific">Chelonoidis abingdonii</name>
    <name type="common">Abingdon island giant tortoise</name>
    <name type="synonym">Testudo abingdonii</name>
    <dbReference type="NCBI Taxonomy" id="106734"/>
    <lineage>
        <taxon>Eukaryota</taxon>
        <taxon>Metazoa</taxon>
        <taxon>Chordata</taxon>
        <taxon>Craniata</taxon>
        <taxon>Vertebrata</taxon>
        <taxon>Euteleostomi</taxon>
        <taxon>Archelosauria</taxon>
        <taxon>Testudinata</taxon>
        <taxon>Testudines</taxon>
        <taxon>Cryptodira</taxon>
        <taxon>Durocryptodira</taxon>
        <taxon>Testudinoidea</taxon>
        <taxon>Testudinidae</taxon>
        <taxon>Chelonoidis</taxon>
    </lineage>
</organism>
<reference evidence="2" key="1">
    <citation type="submission" date="2025-08" db="UniProtKB">
        <authorList>
            <consortium name="Ensembl"/>
        </authorList>
    </citation>
    <scope>IDENTIFICATION</scope>
</reference>
<dbReference type="Proteomes" id="UP000694404">
    <property type="component" value="Unplaced"/>
</dbReference>
<accession>A0A8C0HDS6</accession>
<evidence type="ECO:0000313" key="2">
    <source>
        <dbReference type="Ensembl" id="ENSCABP00000020373.1"/>
    </source>
</evidence>
<dbReference type="Ensembl" id="ENSCABT00000022323.1">
    <property type="protein sequence ID" value="ENSCABP00000020373.1"/>
    <property type="gene ID" value="ENSCABG00000015033.1"/>
</dbReference>
<reference evidence="2" key="2">
    <citation type="submission" date="2025-09" db="UniProtKB">
        <authorList>
            <consortium name="Ensembl"/>
        </authorList>
    </citation>
    <scope>IDENTIFICATION</scope>
</reference>
<keyword evidence="3" id="KW-1185">Reference proteome</keyword>
<dbReference type="AlphaFoldDB" id="A0A8C0HDS6"/>
<protein>
    <submittedName>
        <fullName evidence="2">Uncharacterized protein</fullName>
    </submittedName>
</protein>
<proteinExistence type="predicted"/>
<evidence type="ECO:0000256" key="1">
    <source>
        <dbReference type="SAM" id="MobiDB-lite"/>
    </source>
</evidence>
<name>A0A8C0HDS6_CHEAB</name>
<feature type="compositionally biased region" description="Polar residues" evidence="1">
    <location>
        <begin position="55"/>
        <end position="75"/>
    </location>
</feature>
<feature type="region of interest" description="Disordered" evidence="1">
    <location>
        <begin position="48"/>
        <end position="75"/>
    </location>
</feature>
<sequence>IIKTFVARGKTSASLGAETEWRDIGSFTSPLGQLRFWHYMGLPSSWHKSEHPPRSSISMLEQISPCAQQSMKNQN</sequence>